<evidence type="ECO:0000313" key="2">
    <source>
        <dbReference type="Proteomes" id="UP001157186"/>
    </source>
</evidence>
<keyword evidence="2" id="KW-1185">Reference proteome</keyword>
<gene>
    <name evidence="1" type="ORF">tinsulaeT_09860</name>
</gene>
<dbReference type="RefSeq" id="WP_284243519.1">
    <property type="nucleotide sequence ID" value="NZ_BSST01000001.1"/>
</dbReference>
<dbReference type="Proteomes" id="UP001157186">
    <property type="component" value="Unassembled WGS sequence"/>
</dbReference>
<evidence type="ECO:0000313" key="1">
    <source>
        <dbReference type="EMBL" id="GLX77646.1"/>
    </source>
</evidence>
<organism evidence="1 2">
    <name type="scientific">Thalassotalea insulae</name>
    <dbReference type="NCBI Taxonomy" id="2056778"/>
    <lineage>
        <taxon>Bacteria</taxon>
        <taxon>Pseudomonadati</taxon>
        <taxon>Pseudomonadota</taxon>
        <taxon>Gammaproteobacteria</taxon>
        <taxon>Alteromonadales</taxon>
        <taxon>Colwelliaceae</taxon>
        <taxon>Thalassotalea</taxon>
    </lineage>
</organism>
<accession>A0ABQ6GU08</accession>
<comment type="caution">
    <text evidence="1">The sequence shown here is derived from an EMBL/GenBank/DDBJ whole genome shotgun (WGS) entry which is preliminary data.</text>
</comment>
<name>A0ABQ6GU08_9GAMM</name>
<sequence length="106" mass="12187">MNQALIEKIKKLTLDIDKLVQEGDIFSCEGLLIERQQLLEQLFAEFSAIPEPKVEQTKTIEALFTWIKNTDDLALQKVVEEKQLIGEKVLSKNKANKAIKLYRSIE</sequence>
<evidence type="ECO:0008006" key="3">
    <source>
        <dbReference type="Google" id="ProtNLM"/>
    </source>
</evidence>
<protein>
    <recommendedName>
        <fullName evidence="3">Flagellar protein FliT</fullName>
    </recommendedName>
</protein>
<reference evidence="1 2" key="1">
    <citation type="submission" date="2023-03" db="EMBL/GenBank/DDBJ databases">
        <title>Draft genome sequence of Thalassotalea insulae KCTC 62186T.</title>
        <authorList>
            <person name="Sawabe T."/>
        </authorList>
    </citation>
    <scope>NUCLEOTIDE SEQUENCE [LARGE SCALE GENOMIC DNA]</scope>
    <source>
        <strain evidence="1 2">KCTC 62186</strain>
    </source>
</reference>
<proteinExistence type="predicted"/>
<dbReference type="EMBL" id="BSST01000001">
    <property type="protein sequence ID" value="GLX77646.1"/>
    <property type="molecule type" value="Genomic_DNA"/>
</dbReference>